<dbReference type="PANTHER" id="PTHR13943">
    <property type="entry name" value="HRAS-LIKE SUPPRESSOR - RELATED"/>
    <property type="match status" value="1"/>
</dbReference>
<dbReference type="Gene3D" id="3.90.1720.10">
    <property type="entry name" value="endopeptidase domain like (from Nostoc punctiforme)"/>
    <property type="match status" value="1"/>
</dbReference>
<dbReference type="PROSITE" id="PS51934">
    <property type="entry name" value="LRAT"/>
    <property type="match status" value="1"/>
</dbReference>
<dbReference type="PANTHER" id="PTHR13943:SF77">
    <property type="entry name" value="LRAT DOMAIN-CONTAINING PROTEIN"/>
    <property type="match status" value="1"/>
</dbReference>
<keyword evidence="2" id="KW-0808">Transferase</keyword>
<dbReference type="InterPro" id="IPR051496">
    <property type="entry name" value="H-rev107_PLA/AT"/>
</dbReference>
<dbReference type="Proteomes" id="UP001634394">
    <property type="component" value="Unassembled WGS sequence"/>
</dbReference>
<feature type="region of interest" description="Disordered" evidence="5">
    <location>
        <begin position="166"/>
        <end position="185"/>
    </location>
</feature>
<accession>A0ABD3WDZ4</accession>
<name>A0ABD3WDZ4_SINWO</name>
<keyword evidence="8" id="KW-1185">Reference proteome</keyword>
<dbReference type="InterPro" id="IPR007053">
    <property type="entry name" value="LRAT_dom"/>
</dbReference>
<dbReference type="Pfam" id="PF04970">
    <property type="entry name" value="LRAT"/>
    <property type="match status" value="1"/>
</dbReference>
<evidence type="ECO:0000256" key="2">
    <source>
        <dbReference type="ARBA" id="ARBA00022679"/>
    </source>
</evidence>
<evidence type="ECO:0000256" key="5">
    <source>
        <dbReference type="SAM" id="MobiDB-lite"/>
    </source>
</evidence>
<proteinExistence type="inferred from homology"/>
<feature type="domain" description="LRAT" evidence="6">
    <location>
        <begin position="22"/>
        <end position="138"/>
    </location>
</feature>
<evidence type="ECO:0000259" key="6">
    <source>
        <dbReference type="PROSITE" id="PS51934"/>
    </source>
</evidence>
<keyword evidence="4" id="KW-0443">Lipid metabolism</keyword>
<organism evidence="7 8">
    <name type="scientific">Sinanodonta woodiana</name>
    <name type="common">Chinese pond mussel</name>
    <name type="synonym">Anodonta woodiana</name>
    <dbReference type="NCBI Taxonomy" id="1069815"/>
    <lineage>
        <taxon>Eukaryota</taxon>
        <taxon>Metazoa</taxon>
        <taxon>Spiralia</taxon>
        <taxon>Lophotrochozoa</taxon>
        <taxon>Mollusca</taxon>
        <taxon>Bivalvia</taxon>
        <taxon>Autobranchia</taxon>
        <taxon>Heteroconchia</taxon>
        <taxon>Palaeoheterodonta</taxon>
        <taxon>Unionida</taxon>
        <taxon>Unionoidea</taxon>
        <taxon>Unionidae</taxon>
        <taxon>Unioninae</taxon>
        <taxon>Sinanodonta</taxon>
    </lineage>
</organism>
<protein>
    <recommendedName>
        <fullName evidence="6">LRAT domain-containing protein</fullName>
    </recommendedName>
</protein>
<keyword evidence="3" id="KW-0378">Hydrolase</keyword>
<dbReference type="AlphaFoldDB" id="A0ABD3WDZ4"/>
<evidence type="ECO:0000313" key="7">
    <source>
        <dbReference type="EMBL" id="KAL3870952.1"/>
    </source>
</evidence>
<evidence type="ECO:0000256" key="3">
    <source>
        <dbReference type="ARBA" id="ARBA00022801"/>
    </source>
</evidence>
<evidence type="ECO:0000313" key="8">
    <source>
        <dbReference type="Proteomes" id="UP001634394"/>
    </source>
</evidence>
<comment type="caution">
    <text evidence="7">The sequence shown here is derived from an EMBL/GenBank/DDBJ whole genome shotgun (WGS) entry which is preliminary data.</text>
</comment>
<gene>
    <name evidence="7" type="ORF">ACJMK2_038977</name>
</gene>
<comment type="similarity">
    <text evidence="1">Belongs to the H-rev107 family.</text>
</comment>
<evidence type="ECO:0000256" key="1">
    <source>
        <dbReference type="ARBA" id="ARBA00007824"/>
    </source>
</evidence>
<reference evidence="7 8" key="1">
    <citation type="submission" date="2024-11" db="EMBL/GenBank/DDBJ databases">
        <title>Chromosome-level genome assembly of the freshwater bivalve Anodonta woodiana.</title>
        <authorList>
            <person name="Chen X."/>
        </authorList>
    </citation>
    <scope>NUCLEOTIDE SEQUENCE [LARGE SCALE GENOMIC DNA]</scope>
    <source>
        <strain evidence="7">MN2024</strain>
        <tissue evidence="7">Gills</tissue>
    </source>
</reference>
<dbReference type="GO" id="GO:0006629">
    <property type="term" value="P:lipid metabolic process"/>
    <property type="evidence" value="ECO:0007669"/>
    <property type="project" value="UniProtKB-KW"/>
</dbReference>
<dbReference type="EMBL" id="JBJQND010000007">
    <property type="protein sequence ID" value="KAL3870952.1"/>
    <property type="molecule type" value="Genomic_DNA"/>
</dbReference>
<evidence type="ECO:0000256" key="4">
    <source>
        <dbReference type="ARBA" id="ARBA00023098"/>
    </source>
</evidence>
<dbReference type="GO" id="GO:0016787">
    <property type="term" value="F:hydrolase activity"/>
    <property type="evidence" value="ECO:0007669"/>
    <property type="project" value="UniProtKB-KW"/>
</dbReference>
<dbReference type="GO" id="GO:0016740">
    <property type="term" value="F:transferase activity"/>
    <property type="evidence" value="ECO:0007669"/>
    <property type="project" value="UniProtKB-KW"/>
</dbReference>
<feature type="compositionally biased region" description="Basic and acidic residues" evidence="5">
    <location>
        <begin position="168"/>
        <end position="177"/>
    </location>
</feature>
<sequence>MSDKEIVAHNAKVLEELNVGDTIEFPRGCYSHWAVYIGDEKVVHLTGDDNDGINGNFDSGNLFTICGRRFNKAYVKVDNFWDVVLGCKVKIIKLDTSSEEDIVQRAMSKLGEIGYNVMWCNCEHFASWCRYGKEKSEQVEKALTWAAVGASALAALGILIGSARSRTKTQESDEKNPEPQTIPCDPLVKEQQGEQLDGAQLQTTRVDFL</sequence>